<dbReference type="Proteomes" id="UP000281549">
    <property type="component" value="Unassembled WGS sequence"/>
</dbReference>
<gene>
    <name evidence="1" type="ORF">ROZALSC1DRAFT_22644</name>
</gene>
<evidence type="ECO:0000313" key="1">
    <source>
        <dbReference type="EMBL" id="RKP19052.1"/>
    </source>
</evidence>
<dbReference type="Pfam" id="PF13975">
    <property type="entry name" value="gag-asp_proteas"/>
    <property type="match status" value="1"/>
</dbReference>
<accession>A0A4P9YJ05</accession>
<evidence type="ECO:0000313" key="2">
    <source>
        <dbReference type="Proteomes" id="UP000281549"/>
    </source>
</evidence>
<dbReference type="Gene3D" id="2.40.70.10">
    <property type="entry name" value="Acid Proteases"/>
    <property type="match status" value="1"/>
</dbReference>
<dbReference type="InterPro" id="IPR021109">
    <property type="entry name" value="Peptidase_aspartic_dom_sf"/>
</dbReference>
<organism evidence="1 2">
    <name type="scientific">Rozella allomycis (strain CSF55)</name>
    <dbReference type="NCBI Taxonomy" id="988480"/>
    <lineage>
        <taxon>Eukaryota</taxon>
        <taxon>Fungi</taxon>
        <taxon>Fungi incertae sedis</taxon>
        <taxon>Cryptomycota</taxon>
        <taxon>Cryptomycota incertae sedis</taxon>
        <taxon>Rozella</taxon>
    </lineage>
</organism>
<dbReference type="EMBL" id="ML005308">
    <property type="protein sequence ID" value="RKP19052.1"/>
    <property type="molecule type" value="Genomic_DNA"/>
</dbReference>
<reference evidence="2" key="1">
    <citation type="journal article" date="2018" name="Nat. Microbiol.">
        <title>Leveraging single-cell genomics to expand the fungal tree of life.</title>
        <authorList>
            <person name="Ahrendt S.R."/>
            <person name="Quandt C.A."/>
            <person name="Ciobanu D."/>
            <person name="Clum A."/>
            <person name="Salamov A."/>
            <person name="Andreopoulos B."/>
            <person name="Cheng J.F."/>
            <person name="Woyke T."/>
            <person name="Pelin A."/>
            <person name="Henrissat B."/>
            <person name="Reynolds N.K."/>
            <person name="Benny G.L."/>
            <person name="Smith M.E."/>
            <person name="James T.Y."/>
            <person name="Grigoriev I.V."/>
        </authorList>
    </citation>
    <scope>NUCLEOTIDE SEQUENCE [LARGE SCALE GENOMIC DNA]</scope>
    <source>
        <strain evidence="2">CSF55</strain>
    </source>
</reference>
<name>A0A4P9YJ05_ROZAC</name>
<dbReference type="SUPFAM" id="SSF50630">
    <property type="entry name" value="Acid proteases"/>
    <property type="match status" value="1"/>
</dbReference>
<sequence>MNYPVVHYGQIPTQQSVPLLYSLEQYIPPCQAVRINLKVPLSTPVINADGSHEIFKISVPTFAGSPHEHFVLGGSIYNMRTSPANGPQTSKVALNSQRCRMPCTGSRDETSTDNIKNFPKSLCENLPKPRSCSRFGYDLRPRHSAKCLVKTGSSITINNTKIANKLNLPLDLKPRGITPADGSIETTRFPLSLLSLSPTIKLNVKAAVLPTTTAGVLLGMEFLHFSKLIILFLIYKLIL</sequence>
<proteinExistence type="predicted"/>
<protein>
    <submittedName>
        <fullName evidence="1">Uncharacterized protein</fullName>
    </submittedName>
</protein>
<dbReference type="AlphaFoldDB" id="A0A4P9YJ05"/>